<organism evidence="2 3">
    <name type="scientific">Azospirillum rugosum</name>
    <dbReference type="NCBI Taxonomy" id="416170"/>
    <lineage>
        <taxon>Bacteria</taxon>
        <taxon>Pseudomonadati</taxon>
        <taxon>Pseudomonadota</taxon>
        <taxon>Alphaproteobacteria</taxon>
        <taxon>Rhodospirillales</taxon>
        <taxon>Azospirillaceae</taxon>
        <taxon>Azospirillum</taxon>
    </lineage>
</organism>
<protein>
    <recommendedName>
        <fullName evidence="1">DUF4422 domain-containing protein</fullName>
    </recommendedName>
</protein>
<name>A0ABS4SPG3_9PROT</name>
<keyword evidence="3" id="KW-1185">Reference proteome</keyword>
<dbReference type="RefSeq" id="WP_209768649.1">
    <property type="nucleotide sequence ID" value="NZ_JAGINP010000016.1"/>
</dbReference>
<comment type="caution">
    <text evidence="2">The sequence shown here is derived from an EMBL/GenBank/DDBJ whole genome shotgun (WGS) entry which is preliminary data.</text>
</comment>
<accession>A0ABS4SPG3</accession>
<evidence type="ECO:0000313" key="2">
    <source>
        <dbReference type="EMBL" id="MBP2294453.1"/>
    </source>
</evidence>
<dbReference type="EMBL" id="JAGINP010000016">
    <property type="protein sequence ID" value="MBP2294453.1"/>
    <property type="molecule type" value="Genomic_DNA"/>
</dbReference>
<reference evidence="2 3" key="1">
    <citation type="submission" date="2021-03" db="EMBL/GenBank/DDBJ databases">
        <title>Genomic Encyclopedia of Type Strains, Phase III (KMG-III): the genomes of soil and plant-associated and newly described type strains.</title>
        <authorList>
            <person name="Whitman W."/>
        </authorList>
    </citation>
    <scope>NUCLEOTIDE SEQUENCE [LARGE SCALE GENOMIC DNA]</scope>
    <source>
        <strain evidence="2 3">IMMIB AFH-6</strain>
    </source>
</reference>
<sequence>MIPLDNGPFYALHMQRAPSVACPRLPVERPEHILERASYCEIRGHHYVWKNLLHRFDYVGFQHYRRVMIWPTGNFTNPDPVLRQLHAETVRYSSFQALTIDRESFLSCLRALNALTSGEVERLRAVAGAHDAILPYRTGRNVPPDEHYAGAHVREHFDVLMEEMLKEPFFARLRPLTPFQQYWDYFGNLFVLRAELFDDYMSMSMPVLERVAARIVIPDDPYQSRAMGFLAERLFTFYMYGLELTCDTLRVRHTSFALSEDTNV</sequence>
<gene>
    <name evidence="2" type="ORF">J2851_004243</name>
</gene>
<feature type="domain" description="DUF4422" evidence="1">
    <location>
        <begin position="37"/>
        <end position="239"/>
    </location>
</feature>
<dbReference type="InterPro" id="IPR025536">
    <property type="entry name" value="DUF4422"/>
</dbReference>
<dbReference type="Pfam" id="PF14393">
    <property type="entry name" value="DUF4422"/>
    <property type="match status" value="1"/>
</dbReference>
<evidence type="ECO:0000259" key="1">
    <source>
        <dbReference type="Pfam" id="PF14393"/>
    </source>
</evidence>
<evidence type="ECO:0000313" key="3">
    <source>
        <dbReference type="Proteomes" id="UP000781958"/>
    </source>
</evidence>
<dbReference type="Proteomes" id="UP000781958">
    <property type="component" value="Unassembled WGS sequence"/>
</dbReference>
<proteinExistence type="predicted"/>